<reference evidence="5" key="3">
    <citation type="submission" date="2025-09" db="UniProtKB">
        <authorList>
            <consortium name="Ensembl"/>
        </authorList>
    </citation>
    <scope>IDENTIFICATION</scope>
</reference>
<evidence type="ECO:0000259" key="1">
    <source>
        <dbReference type="Pfam" id="PF24291"/>
    </source>
</evidence>
<dbReference type="PANTHER" id="PTHR46127:SF1">
    <property type="entry name" value="CILIA- AND FLAGELLA-ASSOCIATED PROTEIN 65"/>
    <property type="match status" value="1"/>
</dbReference>
<protein>
    <recommendedName>
        <fullName evidence="7">Abnormal spindle-like microcephaly-associated protein ASH domain-containing protein</fullName>
    </recommendedName>
</protein>
<accession>H2Y6N0</accession>
<evidence type="ECO:0008006" key="7">
    <source>
        <dbReference type="Google" id="ProtNLM"/>
    </source>
</evidence>
<dbReference type="InParanoid" id="H2Y6N0"/>
<dbReference type="AlphaFoldDB" id="H2Y6N0"/>
<organism evidence="5 6">
    <name type="scientific">Ciona savignyi</name>
    <name type="common">Pacific transparent sea squirt</name>
    <dbReference type="NCBI Taxonomy" id="51511"/>
    <lineage>
        <taxon>Eukaryota</taxon>
        <taxon>Metazoa</taxon>
        <taxon>Chordata</taxon>
        <taxon>Tunicata</taxon>
        <taxon>Ascidiacea</taxon>
        <taxon>Phlebobranchia</taxon>
        <taxon>Cionidae</taxon>
        <taxon>Ciona</taxon>
    </lineage>
</organism>
<dbReference type="InterPro" id="IPR013783">
    <property type="entry name" value="Ig-like_fold"/>
</dbReference>
<reference evidence="5" key="2">
    <citation type="submission" date="2025-08" db="UniProtKB">
        <authorList>
            <consortium name="Ensembl"/>
        </authorList>
    </citation>
    <scope>IDENTIFICATION</scope>
</reference>
<dbReference type="Pfam" id="PF25248">
    <property type="entry name" value="Ig_CFAP65_8th"/>
    <property type="match status" value="1"/>
</dbReference>
<evidence type="ECO:0000313" key="6">
    <source>
        <dbReference type="Proteomes" id="UP000007875"/>
    </source>
</evidence>
<dbReference type="Pfam" id="PF24816">
    <property type="entry name" value="Ig_CFAP65__9th"/>
    <property type="match status" value="1"/>
</dbReference>
<dbReference type="Gene3D" id="2.60.40.10">
    <property type="entry name" value="Immunoglobulins"/>
    <property type="match status" value="5"/>
</dbReference>
<evidence type="ECO:0000259" key="3">
    <source>
        <dbReference type="Pfam" id="PF25248"/>
    </source>
</evidence>
<dbReference type="PANTHER" id="PTHR46127">
    <property type="entry name" value="CILIA- AND FLAGELLA-ASSOCIATED PROTEIN 65"/>
    <property type="match status" value="1"/>
</dbReference>
<reference evidence="6" key="1">
    <citation type="submission" date="2003-08" db="EMBL/GenBank/DDBJ databases">
        <authorList>
            <person name="Birren B."/>
            <person name="Nusbaum C."/>
            <person name="Abebe A."/>
            <person name="Abouelleil A."/>
            <person name="Adekoya E."/>
            <person name="Ait-zahra M."/>
            <person name="Allen N."/>
            <person name="Allen T."/>
            <person name="An P."/>
            <person name="Anderson M."/>
            <person name="Anderson S."/>
            <person name="Arachchi H."/>
            <person name="Armbruster J."/>
            <person name="Bachantsang P."/>
            <person name="Baldwin J."/>
            <person name="Barry A."/>
            <person name="Bayul T."/>
            <person name="Blitshsteyn B."/>
            <person name="Bloom T."/>
            <person name="Blye J."/>
            <person name="Boguslavskiy L."/>
            <person name="Borowsky M."/>
            <person name="Boukhgalter B."/>
            <person name="Brunache A."/>
            <person name="Butler J."/>
            <person name="Calixte N."/>
            <person name="Calvo S."/>
            <person name="Camarata J."/>
            <person name="Campo K."/>
            <person name="Chang J."/>
            <person name="Cheshatsang Y."/>
            <person name="Citroen M."/>
            <person name="Collymore A."/>
            <person name="Considine T."/>
            <person name="Cook A."/>
            <person name="Cooke P."/>
            <person name="Corum B."/>
            <person name="Cuomo C."/>
            <person name="David R."/>
            <person name="Dawoe T."/>
            <person name="Degray S."/>
            <person name="Dodge S."/>
            <person name="Dooley K."/>
            <person name="Dorje P."/>
            <person name="Dorjee K."/>
            <person name="Dorris L."/>
            <person name="Duffey N."/>
            <person name="Dupes A."/>
            <person name="Elkins T."/>
            <person name="Engels R."/>
            <person name="Erickson J."/>
            <person name="Farina A."/>
            <person name="Faro S."/>
            <person name="Ferreira P."/>
            <person name="Fischer H."/>
            <person name="Fitzgerald M."/>
            <person name="Foley K."/>
            <person name="Gage D."/>
            <person name="Galagan J."/>
            <person name="Gearin G."/>
            <person name="Gnerre S."/>
            <person name="Gnirke A."/>
            <person name="Goyette A."/>
            <person name="Graham J."/>
            <person name="Grandbois E."/>
            <person name="Gyaltsen K."/>
            <person name="Hafez N."/>
            <person name="Hagopian D."/>
            <person name="Hagos B."/>
            <person name="Hall J."/>
            <person name="Hatcher B."/>
            <person name="Heller A."/>
            <person name="Higgins H."/>
            <person name="Honan T."/>
            <person name="Horn A."/>
            <person name="Houde N."/>
            <person name="Hughes L."/>
            <person name="Hulme W."/>
            <person name="Husby E."/>
            <person name="Iliev I."/>
            <person name="Jaffe D."/>
            <person name="Jones C."/>
            <person name="Kamal M."/>
            <person name="Kamat A."/>
            <person name="Kamvysselis M."/>
            <person name="Karlsson E."/>
            <person name="Kells C."/>
            <person name="Kieu A."/>
            <person name="Kisner P."/>
            <person name="Kodira C."/>
            <person name="Kulbokas E."/>
            <person name="Labutti K."/>
            <person name="Lama D."/>
            <person name="Landers T."/>
            <person name="Leger J."/>
            <person name="Levine S."/>
            <person name="Lewis D."/>
            <person name="Lewis T."/>
            <person name="Lindblad-toh K."/>
            <person name="Liu X."/>
            <person name="Lokyitsang T."/>
            <person name="Lokyitsang Y."/>
            <person name="Lucien O."/>
            <person name="Lui A."/>
            <person name="Ma L.J."/>
            <person name="Mabbitt R."/>
            <person name="Macdonald J."/>
            <person name="Maclean C."/>
            <person name="Major J."/>
            <person name="Manning J."/>
            <person name="Marabella R."/>
            <person name="Maru K."/>
            <person name="Matthews C."/>
            <person name="Mauceli E."/>
            <person name="Mccarthy M."/>
            <person name="Mcdonough S."/>
            <person name="Mcghee T."/>
            <person name="Meldrim J."/>
            <person name="Meneus L."/>
            <person name="Mesirov J."/>
            <person name="Mihalev A."/>
            <person name="Mihova T."/>
            <person name="Mikkelsen T."/>
            <person name="Mlenga V."/>
            <person name="Moru K."/>
            <person name="Mozes J."/>
            <person name="Mulrain L."/>
            <person name="Munson G."/>
            <person name="Naylor J."/>
            <person name="Newes C."/>
            <person name="Nguyen C."/>
            <person name="Nguyen N."/>
            <person name="Nguyen T."/>
            <person name="Nicol R."/>
            <person name="Nielsen C."/>
            <person name="Nizzari M."/>
            <person name="Norbu C."/>
            <person name="Norbu N."/>
            <person name="O'donnell P."/>
            <person name="Okoawo O."/>
            <person name="O'leary S."/>
            <person name="Omotosho B."/>
            <person name="O'neill K."/>
            <person name="Osman S."/>
            <person name="Parker S."/>
            <person name="Perrin D."/>
            <person name="Phunkhang P."/>
            <person name="Piqani B."/>
            <person name="Purcell S."/>
            <person name="Rachupka T."/>
            <person name="Ramasamy U."/>
            <person name="Rameau R."/>
            <person name="Ray V."/>
            <person name="Raymond C."/>
            <person name="Retta R."/>
            <person name="Richardson S."/>
            <person name="Rise C."/>
            <person name="Rodriguez J."/>
            <person name="Rogers J."/>
            <person name="Rogov P."/>
            <person name="Rutman M."/>
            <person name="Schupbach R."/>
            <person name="Seaman C."/>
            <person name="Settipalli S."/>
            <person name="Sharpe T."/>
            <person name="Sheridan J."/>
            <person name="Sherpa N."/>
            <person name="Shi J."/>
            <person name="Smirnov S."/>
            <person name="Smith C."/>
            <person name="Sougnez C."/>
            <person name="Spencer B."/>
            <person name="Stalker J."/>
            <person name="Stange-thomann N."/>
            <person name="Stavropoulos S."/>
            <person name="Stetson K."/>
            <person name="Stone C."/>
            <person name="Stone S."/>
            <person name="Stubbs M."/>
            <person name="Talamas J."/>
            <person name="Tchuinga P."/>
            <person name="Tenzing P."/>
            <person name="Tesfaye S."/>
            <person name="Theodore J."/>
            <person name="Thoulutsang Y."/>
            <person name="Topham K."/>
            <person name="Towey S."/>
            <person name="Tsamla T."/>
            <person name="Tsomo N."/>
            <person name="Vallee D."/>
            <person name="Vassiliev H."/>
            <person name="Venkataraman V."/>
            <person name="Vinson J."/>
            <person name="Vo A."/>
            <person name="Wade C."/>
            <person name="Wang S."/>
            <person name="Wangchuk T."/>
            <person name="Wangdi T."/>
            <person name="Whittaker C."/>
            <person name="Wilkinson J."/>
            <person name="Wu Y."/>
            <person name="Wyman D."/>
            <person name="Yadav S."/>
            <person name="Yang S."/>
            <person name="Yang X."/>
            <person name="Yeager S."/>
            <person name="Yee E."/>
            <person name="Young G."/>
            <person name="Zainoun J."/>
            <person name="Zembeck L."/>
            <person name="Zimmer A."/>
            <person name="Zody M."/>
            <person name="Lander E."/>
        </authorList>
    </citation>
    <scope>NUCLEOTIDE SEQUENCE [LARGE SCALE GENOMIC DNA]</scope>
</reference>
<keyword evidence="6" id="KW-1185">Reference proteome</keyword>
<evidence type="ECO:0000259" key="4">
    <source>
        <dbReference type="Pfam" id="PF25249"/>
    </source>
</evidence>
<dbReference type="eggNOG" id="ENOG502QSJW">
    <property type="taxonomic scope" value="Eukaryota"/>
</dbReference>
<dbReference type="HOGENOM" id="CLU_000944_1_0_1"/>
<name>H2Y6N0_CIOSA</name>
<dbReference type="InterPro" id="IPR056344">
    <property type="entry name" value="Ig_CFAP65-like_9th"/>
</dbReference>
<evidence type="ECO:0000313" key="5">
    <source>
        <dbReference type="Ensembl" id="ENSCSAVP00000000978.1"/>
    </source>
</evidence>
<dbReference type="InterPro" id="IPR056305">
    <property type="entry name" value="Ig_CFAP65_10th"/>
</dbReference>
<dbReference type="InterPro" id="IPR052614">
    <property type="entry name" value="CFAP65"/>
</dbReference>
<dbReference type="Pfam" id="PF25249">
    <property type="entry name" value="Ig_CFAP65_7th"/>
    <property type="match status" value="1"/>
</dbReference>
<dbReference type="Proteomes" id="UP000007875">
    <property type="component" value="Unassembled WGS sequence"/>
</dbReference>
<feature type="domain" description="CFAP65-like ninth Ig-like" evidence="2">
    <location>
        <begin position="405"/>
        <end position="586"/>
    </location>
</feature>
<dbReference type="Pfam" id="PF24291">
    <property type="entry name" value="Ig_CFAP65"/>
    <property type="match status" value="1"/>
</dbReference>
<dbReference type="GO" id="GO:0031514">
    <property type="term" value="C:motile cilium"/>
    <property type="evidence" value="ECO:0007669"/>
    <property type="project" value="UniProtKB-SubCell"/>
</dbReference>
<dbReference type="Ensembl" id="ENSCSAVT00000000988.1">
    <property type="protein sequence ID" value="ENSCSAVP00000000978.1"/>
    <property type="gene ID" value="ENSCSAVG00000000547.1"/>
</dbReference>
<sequence>TDFRVNFNPTNPNQLYGKQLECYVSYKCQRDYRLVEESAVSPPWLLTVDVSAHTFNGNNETFLPDTLICTNQLSFGPVLTSHNSYRTILLENKSNAPLLHHNLFLFLSLSPQNPSSAFTIKPSEGLVKSRFHISTLRLVPDRVDAYTGAVTLRLNDNPIHDQVLQLSGSGEQPELLLSNNGELFFRPTCVGTVNKGKYQVQNVGRLPLQFKWVLKHNDAECLSVEPLEGVIQPNEIQYHTWSFQPNSVKKYVCKPTCFAWAGSTQVARDTQDVRDARKFIVRVVGEGTEGDIKCETSSVYFGCVIAGSCTPEKLILYNDSQCDLHYRLHIDQCVNSHEPIGLKLSQSEGVISARSKTLITAIANPYRRVLYSWALYYELLNPAGESINPNSKILLCELGAEGVYPTLAVIDARTSGSGSSIGKTQLWRWFNLEQFNSCLDSDPQPAELMYSVNTRHSTSRRPSVYTKSILGFNFGAASVDSEPCHVSLMVNNTGSVNTEWAFLLPKDLELEMEYWAESGEFDKDELHELHIQDNELFTVTPNKGTLKAGESKMIVLTYKHDVPGTHRLPVLFKIEHGKEVLLNFIGVTVEPSRRYLHFPGTQHTFTPIPIGGPTPPKQLYEMFNGGAVALIYEVDTAPLHELQSHYDHPILTCINPRGEILPGSSANLEWIFSPLESKTYTVDIPIHVVGGETALITFKAIGYDSRALGATMPITDQPLEFTTVPSQQKVPVPGQLLFLSEERIGFGNVPLFSRSRHIIFLNNKSTERPLSYSWHAASDVVNDVLRIEPVQGYLQPGESAMTKVTFCAAGQPSFYDLDLICEVVDEIKLADYRSELTAWEAERERQLVEFTITDDDYDSQLSCSISKAEHKSYQTLPPIRFEDPVKLPSNRSRLLRKDEQVATDEWVQPQPPAPFIFHLGVTARTHDIAEYRSNFPHSSTKHYIDRTLQINCPTATKSPREQYSLSICNEEENEMIVSVMSNIIRGLLDDPTFQEAAKEAGSESIPYFPQLAREEEDLGLD</sequence>
<dbReference type="GeneTree" id="ENSGT00430000031142"/>
<dbReference type="GO" id="GO:0005737">
    <property type="term" value="C:cytoplasm"/>
    <property type="evidence" value="ECO:0007669"/>
    <property type="project" value="UniProtKB-SubCell"/>
</dbReference>
<proteinExistence type="predicted"/>
<dbReference type="InterPro" id="IPR057467">
    <property type="entry name" value="Ig_CFAP65_8th"/>
</dbReference>
<feature type="domain" description="CFAP65 tenth Ig-like" evidence="1">
    <location>
        <begin position="589"/>
        <end position="707"/>
    </location>
</feature>
<dbReference type="OMA" id="ELEMEYW"/>
<feature type="domain" description="CFAP65 eight Ig-like" evidence="3">
    <location>
        <begin position="290"/>
        <end position="402"/>
    </location>
</feature>
<dbReference type="InterPro" id="IPR057470">
    <property type="entry name" value="Ig_CFAP65_7th"/>
</dbReference>
<feature type="domain" description="CFAP65 seventh Ig-like" evidence="4">
    <location>
        <begin position="178"/>
        <end position="269"/>
    </location>
</feature>
<evidence type="ECO:0000259" key="2">
    <source>
        <dbReference type="Pfam" id="PF24816"/>
    </source>
</evidence>
<dbReference type="STRING" id="51511.ENSCSAVP00000000978"/>